<evidence type="ECO:0000256" key="5">
    <source>
        <dbReference type="ARBA" id="ARBA00023242"/>
    </source>
</evidence>
<keyword evidence="4" id="KW-0804">Transcription</keyword>
<protein>
    <submittedName>
        <fullName evidence="8">Regulatory factor X, 1a (influences HLA class II expression)</fullName>
    </submittedName>
</protein>
<evidence type="ECO:0000256" key="4">
    <source>
        <dbReference type="ARBA" id="ARBA00023163"/>
    </source>
</evidence>
<keyword evidence="5" id="KW-0539">Nucleus</keyword>
<dbReference type="InterPro" id="IPR036390">
    <property type="entry name" value="WH_DNA-bd_sf"/>
</dbReference>
<feature type="domain" description="RFX-type winged-helix" evidence="7">
    <location>
        <begin position="107"/>
        <end position="182"/>
    </location>
</feature>
<feature type="compositionally biased region" description="Low complexity" evidence="6">
    <location>
        <begin position="11"/>
        <end position="21"/>
    </location>
</feature>
<feature type="region of interest" description="Disordered" evidence="6">
    <location>
        <begin position="1"/>
        <end position="21"/>
    </location>
</feature>
<dbReference type="PROSITE" id="PS51526">
    <property type="entry name" value="RFX_DBD"/>
    <property type="match status" value="1"/>
</dbReference>
<dbReference type="InterPro" id="IPR003150">
    <property type="entry name" value="DNA-bd_RFX"/>
</dbReference>
<dbReference type="Pfam" id="PF02257">
    <property type="entry name" value="RFX_DNA_binding"/>
    <property type="match status" value="1"/>
</dbReference>
<reference evidence="8" key="1">
    <citation type="submission" date="2025-05" db="UniProtKB">
        <authorList>
            <consortium name="Ensembl"/>
        </authorList>
    </citation>
    <scope>IDENTIFICATION</scope>
</reference>
<keyword evidence="3" id="KW-0238">DNA-binding</keyword>
<dbReference type="Pfam" id="PF25340">
    <property type="entry name" value="BCD_RFX"/>
    <property type="match status" value="1"/>
</dbReference>
<dbReference type="GO" id="GO:0005634">
    <property type="term" value="C:nucleus"/>
    <property type="evidence" value="ECO:0007669"/>
    <property type="project" value="UniProtKB-SubCell"/>
</dbReference>
<dbReference type="GO" id="GO:0000978">
    <property type="term" value="F:RNA polymerase II cis-regulatory region sequence-specific DNA binding"/>
    <property type="evidence" value="ECO:0007669"/>
    <property type="project" value="TreeGrafter"/>
</dbReference>
<evidence type="ECO:0000313" key="9">
    <source>
        <dbReference type="Proteomes" id="UP000694700"/>
    </source>
</evidence>
<evidence type="ECO:0000313" key="8">
    <source>
        <dbReference type="Ensembl" id="ENSCCRP00015027236.1"/>
    </source>
</evidence>
<dbReference type="SUPFAM" id="SSF46785">
    <property type="entry name" value="Winged helix' DNA-binding domain"/>
    <property type="match status" value="1"/>
</dbReference>
<dbReference type="Ensembl" id="ENSCCRT00020058831.1">
    <property type="protein sequence ID" value="ENSCCRP00020053784.1"/>
    <property type="gene ID" value="ENSCCRG00020023097.1"/>
</dbReference>
<dbReference type="AlphaFoldDB" id="A0A8C1TSU4"/>
<accession>A0A8C1TSU4</accession>
<sequence>ATTPASGSEATSPGTPLTVSVTTGTPGVSMFVAGTGQIVANPTTAAVTAVVAATGTASNGSGDSGGEANGSSGSYVIQGGYMLAGSGTGSSGNGHGYPHPTRASPATVQWLLDNYETAEGVSLPRSTLYCHYLLHCQEQKLEPVNAASFGKLIRSVFMGLRTRRLGTRGNSKYHYYGLRIKASSSLLRLMEDQQHLAMRQQPFSQKQRWIHQQQSSGLSDISTQVQQYQQFLDASRALPEFPDVDLQGRALPEGIELEHLKNFQLLYREHCEAILDVMVNLQFPLVETLWKTFWRFSESQTGDSATLAVHDESEKRLPKSCLVLLCKYDPVLRWSRDCDNTLYQGLVEMLIPDVLRPIPSALTQAIRNFAKSLESWLTNAMMNIPEEMVRVKVTSASAFAQTLRRYTSLNHLAQAARAVLQNTAQINQMLSDLNRVDFANVQEQASWVCRCEDRVVQRLEQDFKLTLQQQNSLEQWAAWLDGVVSQVLKPYQSSSAFPKAAKLFLLKWSFYSSMVIRDLTLRSAASFGSFHLIRLLYDEYMYYLIEHRVAQAKGETPIAVMGEFASLGRSLNPLDPDKG</sequence>
<organism evidence="8 9">
    <name type="scientific">Cyprinus carpio</name>
    <name type="common">Common carp</name>
    <dbReference type="NCBI Taxonomy" id="7962"/>
    <lineage>
        <taxon>Eukaryota</taxon>
        <taxon>Metazoa</taxon>
        <taxon>Chordata</taxon>
        <taxon>Craniata</taxon>
        <taxon>Vertebrata</taxon>
        <taxon>Euteleostomi</taxon>
        <taxon>Actinopterygii</taxon>
        <taxon>Neopterygii</taxon>
        <taxon>Teleostei</taxon>
        <taxon>Ostariophysi</taxon>
        <taxon>Cypriniformes</taxon>
        <taxon>Cyprinidae</taxon>
        <taxon>Cyprininae</taxon>
        <taxon>Cyprinus</taxon>
    </lineage>
</organism>
<dbReference type="InterPro" id="IPR057321">
    <property type="entry name" value="RFX1-4/6/8-like_BCD"/>
</dbReference>
<dbReference type="Gene3D" id="1.10.10.10">
    <property type="entry name" value="Winged helix-like DNA-binding domain superfamily/Winged helix DNA-binding domain"/>
    <property type="match status" value="1"/>
</dbReference>
<evidence type="ECO:0000256" key="6">
    <source>
        <dbReference type="SAM" id="MobiDB-lite"/>
    </source>
</evidence>
<dbReference type="InterPro" id="IPR036388">
    <property type="entry name" value="WH-like_DNA-bd_sf"/>
</dbReference>
<name>A0A8C1TSU4_CYPCA</name>
<evidence type="ECO:0000256" key="3">
    <source>
        <dbReference type="ARBA" id="ARBA00023125"/>
    </source>
</evidence>
<comment type="subcellular location">
    <subcellularLocation>
        <location evidence="1">Nucleus</location>
    </subcellularLocation>
</comment>
<evidence type="ECO:0000256" key="2">
    <source>
        <dbReference type="ARBA" id="ARBA00023015"/>
    </source>
</evidence>
<dbReference type="FunFam" id="1.10.10.10:FF:000017">
    <property type="entry name" value="transcription factor RFX3 isoform X1"/>
    <property type="match status" value="1"/>
</dbReference>
<dbReference type="Ensembl" id="ENSCCRT00015028192.1">
    <property type="protein sequence ID" value="ENSCCRP00015027236.1"/>
    <property type="gene ID" value="ENSCCRG00015011414.1"/>
</dbReference>
<evidence type="ECO:0000256" key="1">
    <source>
        <dbReference type="ARBA" id="ARBA00004123"/>
    </source>
</evidence>
<dbReference type="PANTHER" id="PTHR12619">
    <property type="entry name" value="RFX TRANSCRIPTION FACTOR FAMILY"/>
    <property type="match status" value="1"/>
</dbReference>
<keyword evidence="2" id="KW-0805">Transcription regulation</keyword>
<proteinExistence type="predicted"/>
<dbReference type="Proteomes" id="UP000694700">
    <property type="component" value="Unplaced"/>
</dbReference>
<feature type="compositionally biased region" description="Polar residues" evidence="6">
    <location>
        <begin position="1"/>
        <end position="10"/>
    </location>
</feature>
<dbReference type="GO" id="GO:0000981">
    <property type="term" value="F:DNA-binding transcription factor activity, RNA polymerase II-specific"/>
    <property type="evidence" value="ECO:0007669"/>
    <property type="project" value="TreeGrafter"/>
</dbReference>
<dbReference type="Proteomes" id="UP000694701">
    <property type="component" value="Unplaced"/>
</dbReference>
<evidence type="ECO:0000259" key="7">
    <source>
        <dbReference type="PROSITE" id="PS51526"/>
    </source>
</evidence>
<dbReference type="PANTHER" id="PTHR12619:SF23">
    <property type="entry name" value="MHC CLASS II REGULATORY FACTOR RFX1"/>
    <property type="match status" value="1"/>
</dbReference>
<dbReference type="InterPro" id="IPR039779">
    <property type="entry name" value="RFX-like"/>
</dbReference>